<comment type="caution">
    <text evidence="1">The sequence shown here is derived from an EMBL/GenBank/DDBJ whole genome shotgun (WGS) entry which is preliminary data.</text>
</comment>
<dbReference type="RefSeq" id="WP_386197157.1">
    <property type="nucleotide sequence ID" value="NZ_JBHSBC010000067.1"/>
</dbReference>
<evidence type="ECO:0000313" key="1">
    <source>
        <dbReference type="EMBL" id="MFC3986809.1"/>
    </source>
</evidence>
<accession>A0ABV8FGV4</accession>
<dbReference type="Proteomes" id="UP001595698">
    <property type="component" value="Unassembled WGS sequence"/>
</dbReference>
<protein>
    <recommendedName>
        <fullName evidence="3">Secreted protein</fullName>
    </recommendedName>
</protein>
<dbReference type="EMBL" id="JBHSBC010000067">
    <property type="protein sequence ID" value="MFC3986809.1"/>
    <property type="molecule type" value="Genomic_DNA"/>
</dbReference>
<name>A0ABV8FGV4_9ACTN</name>
<proteinExistence type="predicted"/>
<evidence type="ECO:0008006" key="3">
    <source>
        <dbReference type="Google" id="ProtNLM"/>
    </source>
</evidence>
<gene>
    <name evidence="1" type="ORF">ACFOYY_42235</name>
</gene>
<evidence type="ECO:0000313" key="2">
    <source>
        <dbReference type="Proteomes" id="UP001595698"/>
    </source>
</evidence>
<reference evidence="2" key="1">
    <citation type="journal article" date="2019" name="Int. J. Syst. Evol. Microbiol.">
        <title>The Global Catalogue of Microorganisms (GCM) 10K type strain sequencing project: providing services to taxonomists for standard genome sequencing and annotation.</title>
        <authorList>
            <consortium name="The Broad Institute Genomics Platform"/>
            <consortium name="The Broad Institute Genome Sequencing Center for Infectious Disease"/>
            <person name="Wu L."/>
            <person name="Ma J."/>
        </authorList>
    </citation>
    <scope>NUCLEOTIDE SEQUENCE [LARGE SCALE GENOMIC DNA]</scope>
    <source>
        <strain evidence="2">TBRC 7912</strain>
    </source>
</reference>
<organism evidence="1 2">
    <name type="scientific">Streptosporangium jomthongense</name>
    <dbReference type="NCBI Taxonomy" id="1193683"/>
    <lineage>
        <taxon>Bacteria</taxon>
        <taxon>Bacillati</taxon>
        <taxon>Actinomycetota</taxon>
        <taxon>Actinomycetes</taxon>
        <taxon>Streptosporangiales</taxon>
        <taxon>Streptosporangiaceae</taxon>
        <taxon>Streptosporangium</taxon>
    </lineage>
</organism>
<sequence>MALIAGTTVSVLSWMAARRSAAAAEKAVEAAEAMTAIERERRHRDNRPDISIKHTPILSGGAQMELLLTGPHGVEEVRVERLVIQDSEPWANPVIQSPTREELAVYVRGPYEFVGKLEEQKSGGRTVEPFTLIVGYPHKLLLKETSPPPNSKIPENIWRQDVHSLSLRVAVECVQEGYEPWRYVFPEVPMDKNLLPPVRSSGA</sequence>
<keyword evidence="2" id="KW-1185">Reference proteome</keyword>